<dbReference type="RefSeq" id="WP_093942734.1">
    <property type="nucleotide sequence ID" value="NZ_CP022521.1"/>
</dbReference>
<dbReference type="AlphaFoldDB" id="A0A221W6N4"/>
<dbReference type="EMBL" id="CP022521">
    <property type="protein sequence ID" value="ASO21630.1"/>
    <property type="molecule type" value="Genomic_DNA"/>
</dbReference>
<dbReference type="KEGG" id="ahg:AHOG_20060"/>
<dbReference type="Proteomes" id="UP000204221">
    <property type="component" value="Chromosome"/>
</dbReference>
<dbReference type="NCBIfam" id="TIGR02547">
    <property type="entry name" value="casA_cse1"/>
    <property type="match status" value="1"/>
</dbReference>
<dbReference type="Pfam" id="PF09481">
    <property type="entry name" value="CRISPR_Cse1"/>
    <property type="match status" value="1"/>
</dbReference>
<evidence type="ECO:0000256" key="1">
    <source>
        <dbReference type="SAM" id="MobiDB-lite"/>
    </source>
</evidence>
<evidence type="ECO:0000313" key="2">
    <source>
        <dbReference type="EMBL" id="ASO21630.1"/>
    </source>
</evidence>
<dbReference type="InterPro" id="IPR013381">
    <property type="entry name" value="CRISPR-assoc_prot_Cse1"/>
</dbReference>
<name>A0A221W6N4_9PSEU</name>
<accession>A0A221W6N4</accession>
<feature type="compositionally biased region" description="Basic and acidic residues" evidence="1">
    <location>
        <begin position="512"/>
        <end position="521"/>
    </location>
</feature>
<reference evidence="2 3" key="1">
    <citation type="submission" date="2017-07" db="EMBL/GenBank/DDBJ databases">
        <title>Complete genome sequence of Actinoalloteichus hoggarensis DSM 45943, type strain of Actinoalloteichus hoggarensis.</title>
        <authorList>
            <person name="Ruckert C."/>
            <person name="Nouioui I."/>
            <person name="Willmese J."/>
            <person name="van Wezel G."/>
            <person name="Klenk H.-P."/>
            <person name="Kalinowski J."/>
            <person name="Zotchev S.B."/>
        </authorList>
    </citation>
    <scope>NUCLEOTIDE SEQUENCE [LARGE SCALE GENOMIC DNA]</scope>
    <source>
        <strain evidence="2 3">DSM 45943</strain>
    </source>
</reference>
<organism evidence="2 3">
    <name type="scientific">Actinoalloteichus hoggarensis</name>
    <dbReference type="NCBI Taxonomy" id="1470176"/>
    <lineage>
        <taxon>Bacteria</taxon>
        <taxon>Bacillati</taxon>
        <taxon>Actinomycetota</taxon>
        <taxon>Actinomycetes</taxon>
        <taxon>Pseudonocardiales</taxon>
        <taxon>Pseudonocardiaceae</taxon>
        <taxon>Actinoalloteichus</taxon>
    </lineage>
</organism>
<keyword evidence="3" id="KW-1185">Reference proteome</keyword>
<dbReference type="OrthoDB" id="3187690at2"/>
<feature type="region of interest" description="Disordered" evidence="1">
    <location>
        <begin position="512"/>
        <end position="537"/>
    </location>
</feature>
<proteinExistence type="predicted"/>
<gene>
    <name evidence="2" type="ORF">AHOG_20060</name>
</gene>
<sequence length="537" mass="58873">MADSALFDLRIEPWIPVRWLPTAPAELQQRAALGLCDLLTYAHQIVGPAITVPPAESALWRVLYALTARITGLDRKSGGTASGAGKWSTRRLEILEHGNFDVEAISSYFDTEASSFRLYDPERPFLQDPRLAEQCPATVGVDKLVVTRPSGGNHAWFSRVDSTRRTPVSSAEAVLHLLVWRYYGASGICSSRQVEQTKEHNSTAGPLRAALSYHPLAPTLFQSLLAGLAEPASDVDPQRDLCAWERRELLDPLGPRPAVTGPCSALTDQTSHAVLLLPDATGRCVADAYVTWAFRTARPPTEDAYLIWQTSVAGNRYPRPAKSDRALWRDLDALLLVTSPTAGAPRRPEVFASAADVDEAEVTLRVRALGFDQDAQAKDRQFVTGTTPPVFGMFEETSPKRAGDAGFLREKGESIGHRLDRATKTAWLSYTGGRRQDSKDIAWSRDAAARYWPAAEDEFWRRLTAGDLTPATAAEAVKAFRDIAERAYNEVTRSATVTRSGARAVETARIELYRGRPDKNPRKTKGAGSGTDEGDDT</sequence>
<evidence type="ECO:0000313" key="3">
    <source>
        <dbReference type="Proteomes" id="UP000204221"/>
    </source>
</evidence>
<protein>
    <submittedName>
        <fullName evidence="2">CRISPR-associated protein Cse1 (CRISPR_cse1)</fullName>
    </submittedName>
</protein>